<evidence type="ECO:0000256" key="8">
    <source>
        <dbReference type="PIRSR" id="PIRSR000294-1"/>
    </source>
</evidence>
<keyword evidence="6" id="KW-0560">Oxidoreductase</keyword>
<dbReference type="InterPro" id="IPR036909">
    <property type="entry name" value="Cyt_c-like_dom_sf"/>
</dbReference>
<comment type="PTM">
    <text evidence="8">Binds 2 heme groups per subunit.</text>
</comment>
<keyword evidence="12" id="KW-1185">Reference proteome</keyword>
<keyword evidence="3 9" id="KW-0479">Metal-binding</keyword>
<dbReference type="PANTHER" id="PTHR30600">
    <property type="entry name" value="CYTOCHROME C PEROXIDASE-RELATED"/>
    <property type="match status" value="1"/>
</dbReference>
<sequence length="365" mass="40884">MQKYYTYLIILLMLTLIMSFSKLEIVADRYTGLSPLPFSASAPKDNPITDEKIELGKLLFFDPILSGNNKISCSSCHSPEKGFTDGLDRSAGFLDGTKTKRNAPTILNAAFNGLDTDGNMNPTHSPQFYDNRAMSLEEQCMGPLLSPDEMKGPELSAQEYIAVLEEKVSNISAYRMLFYQAFNDSVISIENIAKAIATYERTLITPNSPFDSYMRGDENAMSAIQVRGMEAFVSRGCVSCHSGPMFSDYKLHVLGVEAHPGVYPYDKGDGNYAFRTTTLRNLNYTAPYMHNGMHQTIEEVMHFYERKQSRHQQVPNRALAPEFKDLKLNPLTRSKVDDIIAFLEALNDPDFDQTIPDSVPSGLPF</sequence>
<dbReference type="GO" id="GO:0009055">
    <property type="term" value="F:electron transfer activity"/>
    <property type="evidence" value="ECO:0007669"/>
    <property type="project" value="InterPro"/>
</dbReference>
<evidence type="ECO:0000256" key="4">
    <source>
        <dbReference type="ARBA" id="ARBA00022729"/>
    </source>
</evidence>
<evidence type="ECO:0000256" key="1">
    <source>
        <dbReference type="ARBA" id="ARBA00004418"/>
    </source>
</evidence>
<feature type="binding site" description="covalent" evidence="8">
    <location>
        <position position="240"/>
    </location>
    <ligand>
        <name>heme c</name>
        <dbReference type="ChEBI" id="CHEBI:61717"/>
        <label>2</label>
    </ligand>
</feature>
<evidence type="ECO:0000256" key="9">
    <source>
        <dbReference type="PIRSR" id="PIRSR000294-2"/>
    </source>
</evidence>
<dbReference type="InterPro" id="IPR026259">
    <property type="entry name" value="MauG/Cytc_peroxidase"/>
</dbReference>
<proteinExistence type="predicted"/>
<evidence type="ECO:0000256" key="3">
    <source>
        <dbReference type="ARBA" id="ARBA00022723"/>
    </source>
</evidence>
<organism evidence="11 12">
    <name type="scientific">Aureicoccus marinus</name>
    <dbReference type="NCBI Taxonomy" id="754435"/>
    <lineage>
        <taxon>Bacteria</taxon>
        <taxon>Pseudomonadati</taxon>
        <taxon>Bacteroidota</taxon>
        <taxon>Flavobacteriia</taxon>
        <taxon>Flavobacteriales</taxon>
        <taxon>Flavobacteriaceae</taxon>
        <taxon>Aureicoccus</taxon>
    </lineage>
</organism>
<dbReference type="GO" id="GO:0004130">
    <property type="term" value="F:cytochrome-c peroxidase activity"/>
    <property type="evidence" value="ECO:0007669"/>
    <property type="project" value="TreeGrafter"/>
</dbReference>
<dbReference type="OrthoDB" id="9805202at2"/>
<keyword evidence="4" id="KW-0732">Signal</keyword>
<name>A0A2S7T792_9FLAO</name>
<feature type="domain" description="Cytochrome c" evidence="10">
    <location>
        <begin position="51"/>
        <end position="179"/>
    </location>
</feature>
<dbReference type="Gene3D" id="1.10.760.10">
    <property type="entry name" value="Cytochrome c-like domain"/>
    <property type="match status" value="2"/>
</dbReference>
<dbReference type="RefSeq" id="WP_105001439.1">
    <property type="nucleotide sequence ID" value="NZ_MQVX01000001.1"/>
</dbReference>
<evidence type="ECO:0000256" key="5">
    <source>
        <dbReference type="ARBA" id="ARBA00022764"/>
    </source>
</evidence>
<dbReference type="PANTHER" id="PTHR30600:SF10">
    <property type="entry name" value="BLL6722 PROTEIN"/>
    <property type="match status" value="1"/>
</dbReference>
<dbReference type="Pfam" id="PF03150">
    <property type="entry name" value="CCP_MauG"/>
    <property type="match status" value="1"/>
</dbReference>
<evidence type="ECO:0000313" key="12">
    <source>
        <dbReference type="Proteomes" id="UP000239366"/>
    </source>
</evidence>
<dbReference type="Proteomes" id="UP000239366">
    <property type="component" value="Unassembled WGS sequence"/>
</dbReference>
<feature type="domain" description="Cytochrome c" evidence="10">
    <location>
        <begin position="223"/>
        <end position="347"/>
    </location>
</feature>
<reference evidence="12" key="1">
    <citation type="submission" date="2016-11" db="EMBL/GenBank/DDBJ databases">
        <title>Trade-off between light-utilization and light-protection in marine flavobacteria.</title>
        <authorList>
            <person name="Kumagai Y."/>
            <person name="Yoshizawa S."/>
            <person name="Kogure K."/>
        </authorList>
    </citation>
    <scope>NUCLEOTIDE SEQUENCE [LARGE SCALE GENOMIC DNA]</scope>
    <source>
        <strain evidence="12">SG-18</strain>
    </source>
</reference>
<feature type="binding site" description="axial binding residue" evidence="9">
    <location>
        <position position="241"/>
    </location>
    <ligand>
        <name>heme c</name>
        <dbReference type="ChEBI" id="CHEBI:61717"/>
        <label>2</label>
    </ligand>
    <ligandPart>
        <name>Fe</name>
        <dbReference type="ChEBI" id="CHEBI:18248"/>
    </ligandPart>
</feature>
<feature type="binding site" description="covalent" evidence="8">
    <location>
        <position position="73"/>
    </location>
    <ligand>
        <name>heme c</name>
        <dbReference type="ChEBI" id="CHEBI:61717"/>
        <label>1</label>
    </ligand>
</feature>
<protein>
    <recommendedName>
        <fullName evidence="10">Cytochrome c domain-containing protein</fullName>
    </recommendedName>
</protein>
<dbReference type="PIRSF" id="PIRSF000294">
    <property type="entry name" value="Cytochrome-c_peroxidase"/>
    <property type="match status" value="1"/>
</dbReference>
<evidence type="ECO:0000313" key="11">
    <source>
        <dbReference type="EMBL" id="PQJ15780.1"/>
    </source>
</evidence>
<keyword evidence="7 9" id="KW-0408">Iron</keyword>
<comment type="caution">
    <text evidence="11">The sequence shown here is derived from an EMBL/GenBank/DDBJ whole genome shotgun (WGS) entry which is preliminary data.</text>
</comment>
<dbReference type="GO" id="GO:0020037">
    <property type="term" value="F:heme binding"/>
    <property type="evidence" value="ECO:0007669"/>
    <property type="project" value="InterPro"/>
</dbReference>
<feature type="binding site" description="covalent" evidence="8">
    <location>
        <position position="237"/>
    </location>
    <ligand>
        <name>heme c</name>
        <dbReference type="ChEBI" id="CHEBI:61717"/>
        <label>2</label>
    </ligand>
</feature>
<evidence type="ECO:0000256" key="2">
    <source>
        <dbReference type="ARBA" id="ARBA00022617"/>
    </source>
</evidence>
<dbReference type="EMBL" id="MQVX01000001">
    <property type="protein sequence ID" value="PQJ15780.1"/>
    <property type="molecule type" value="Genomic_DNA"/>
</dbReference>
<comment type="subcellular location">
    <subcellularLocation>
        <location evidence="1">Periplasm</location>
    </subcellularLocation>
</comment>
<dbReference type="InterPro" id="IPR051395">
    <property type="entry name" value="Cytochrome_c_Peroxidase/MauG"/>
</dbReference>
<feature type="binding site" description="axial binding residue" evidence="9">
    <location>
        <position position="77"/>
    </location>
    <ligand>
        <name>heme c</name>
        <dbReference type="ChEBI" id="CHEBI:61717"/>
        <label>1</label>
    </ligand>
    <ligandPart>
        <name>Fe</name>
        <dbReference type="ChEBI" id="CHEBI:18248"/>
    </ligandPart>
</feature>
<comment type="cofactor">
    <cofactor evidence="8">
        <name>heme</name>
        <dbReference type="ChEBI" id="CHEBI:30413"/>
    </cofactor>
    <text evidence="8">Binds 2 heme groups.</text>
</comment>
<evidence type="ECO:0000259" key="10">
    <source>
        <dbReference type="PROSITE" id="PS51007"/>
    </source>
</evidence>
<gene>
    <name evidence="11" type="ORF">BST99_08625</name>
</gene>
<evidence type="ECO:0000256" key="6">
    <source>
        <dbReference type="ARBA" id="ARBA00023002"/>
    </source>
</evidence>
<accession>A0A2S7T792</accession>
<dbReference type="InterPro" id="IPR004852">
    <property type="entry name" value="Di-haem_cyt_c_peroxidsae"/>
</dbReference>
<dbReference type="SUPFAM" id="SSF46626">
    <property type="entry name" value="Cytochrome c"/>
    <property type="match status" value="2"/>
</dbReference>
<feature type="binding site" description="covalent" evidence="8">
    <location>
        <position position="76"/>
    </location>
    <ligand>
        <name>heme c</name>
        <dbReference type="ChEBI" id="CHEBI:61717"/>
        <label>1</label>
    </ligand>
</feature>
<dbReference type="GO" id="GO:0046872">
    <property type="term" value="F:metal ion binding"/>
    <property type="evidence" value="ECO:0007669"/>
    <property type="project" value="UniProtKB-KW"/>
</dbReference>
<dbReference type="PROSITE" id="PS51007">
    <property type="entry name" value="CYTC"/>
    <property type="match status" value="2"/>
</dbReference>
<keyword evidence="5" id="KW-0574">Periplasm</keyword>
<evidence type="ECO:0000256" key="7">
    <source>
        <dbReference type="ARBA" id="ARBA00023004"/>
    </source>
</evidence>
<keyword evidence="2 8" id="KW-0349">Heme</keyword>
<dbReference type="GO" id="GO:0042597">
    <property type="term" value="C:periplasmic space"/>
    <property type="evidence" value="ECO:0007669"/>
    <property type="project" value="UniProtKB-SubCell"/>
</dbReference>
<dbReference type="InterPro" id="IPR009056">
    <property type="entry name" value="Cyt_c-like_dom"/>
</dbReference>
<dbReference type="AlphaFoldDB" id="A0A2S7T792"/>